<sequence length="116" mass="11800">MNESAAAPAPASAPAQPAPPRDHTRLWAAWAAIVFVPMAVVVGVLTLTSDRASLCVTYGEQCGSALPGWLFEWSAGAGVVAFLVAVAAPAVRVRQAALAAQILAEGTALLVILSHA</sequence>
<feature type="region of interest" description="Disordered" evidence="1">
    <location>
        <begin position="1"/>
        <end position="21"/>
    </location>
</feature>
<comment type="caution">
    <text evidence="3">The sequence shown here is derived from an EMBL/GenBank/DDBJ whole genome shotgun (WGS) entry which is preliminary data.</text>
</comment>
<reference evidence="4 5" key="1">
    <citation type="submission" date="2019-04" db="EMBL/GenBank/DDBJ databases">
        <title>Draft genome sequences of Streptomyces avermitilis ATCC 31267.</title>
        <authorList>
            <person name="Komaki H."/>
            <person name="Tamura T."/>
            <person name="Hosoyama A."/>
        </authorList>
    </citation>
    <scope>NUCLEOTIDE SEQUENCE [LARGE SCALE GENOMIC DNA]</scope>
    <source>
        <strain evidence="4 5">ATCC 31267</strain>
    </source>
</reference>
<feature type="transmembrane region" description="Helical" evidence="2">
    <location>
        <begin position="27"/>
        <end position="48"/>
    </location>
</feature>
<dbReference type="EMBL" id="BJHX01000001">
    <property type="protein sequence ID" value="GDY68688.1"/>
    <property type="molecule type" value="Genomic_DNA"/>
</dbReference>
<evidence type="ECO:0000313" key="4">
    <source>
        <dbReference type="EMBL" id="GDY70936.1"/>
    </source>
</evidence>
<keyword evidence="2" id="KW-0472">Membrane</keyword>
<dbReference type="EMBL" id="BJHY01000001">
    <property type="protein sequence ID" value="GDY70936.1"/>
    <property type="molecule type" value="Genomic_DNA"/>
</dbReference>
<organism evidence="3 6">
    <name type="scientific">Streptomyces avermitilis</name>
    <dbReference type="NCBI Taxonomy" id="33903"/>
    <lineage>
        <taxon>Bacteria</taxon>
        <taxon>Bacillati</taxon>
        <taxon>Actinomycetota</taxon>
        <taxon>Actinomycetes</taxon>
        <taxon>Kitasatosporales</taxon>
        <taxon>Streptomycetaceae</taxon>
        <taxon>Streptomyces</taxon>
    </lineage>
</organism>
<reference evidence="3 6" key="2">
    <citation type="submission" date="2019-04" db="EMBL/GenBank/DDBJ databases">
        <title>Draft genome sequences of Streptomyces avermitilis NBRC 14893.</title>
        <authorList>
            <person name="Komaki H."/>
            <person name="Tamura T."/>
            <person name="Hosoyama A."/>
        </authorList>
    </citation>
    <scope>NUCLEOTIDE SEQUENCE [LARGE SCALE GENOMIC DNA]</scope>
    <source>
        <strain evidence="3 6">NBRC 14893</strain>
    </source>
</reference>
<evidence type="ECO:0000313" key="5">
    <source>
        <dbReference type="Proteomes" id="UP000299211"/>
    </source>
</evidence>
<name>A0A4D4M9Z9_STRAX</name>
<dbReference type="Proteomes" id="UP000302139">
    <property type="component" value="Unassembled WGS sequence"/>
</dbReference>
<keyword evidence="2" id="KW-1133">Transmembrane helix</keyword>
<dbReference type="RefSeq" id="WP_037651755.1">
    <property type="nucleotide sequence ID" value="NZ_BAABTN010000050.1"/>
</dbReference>
<evidence type="ECO:0000313" key="3">
    <source>
        <dbReference type="EMBL" id="GDY68688.1"/>
    </source>
</evidence>
<proteinExistence type="predicted"/>
<keyword evidence="2" id="KW-0812">Transmembrane</keyword>
<dbReference type="AlphaFoldDB" id="A0A4D4M9Z9"/>
<evidence type="ECO:0000256" key="1">
    <source>
        <dbReference type="SAM" id="MobiDB-lite"/>
    </source>
</evidence>
<evidence type="ECO:0000313" key="6">
    <source>
        <dbReference type="Proteomes" id="UP000302139"/>
    </source>
</evidence>
<feature type="transmembrane region" description="Helical" evidence="2">
    <location>
        <begin position="69"/>
        <end position="90"/>
    </location>
</feature>
<dbReference type="Proteomes" id="UP000299211">
    <property type="component" value="Unassembled WGS sequence"/>
</dbReference>
<accession>A0A4D4M9Z9</accession>
<feature type="compositionally biased region" description="Low complexity" evidence="1">
    <location>
        <begin position="1"/>
        <end position="15"/>
    </location>
</feature>
<evidence type="ECO:0000256" key="2">
    <source>
        <dbReference type="SAM" id="Phobius"/>
    </source>
</evidence>
<protein>
    <submittedName>
        <fullName evidence="3">Uncharacterized protein</fullName>
    </submittedName>
</protein>
<gene>
    <name evidence="3" type="ORF">SAV14893_080810</name>
    <name evidence="4" type="ORF">SAV31267_004210</name>
</gene>